<keyword evidence="6" id="KW-1185">Reference proteome</keyword>
<feature type="domain" description="HTH cro/C1-type" evidence="4">
    <location>
        <begin position="19"/>
        <end position="73"/>
    </location>
</feature>
<dbReference type="PANTHER" id="PTHR40661:SF3">
    <property type="entry name" value="FELS-1 PROPHAGE TRANSCRIPTIONAL REGULATOR"/>
    <property type="match status" value="1"/>
</dbReference>
<accession>A0A917HJ04</accession>
<evidence type="ECO:0000313" key="6">
    <source>
        <dbReference type="Proteomes" id="UP000660862"/>
    </source>
</evidence>
<dbReference type="InterPro" id="IPR010982">
    <property type="entry name" value="Lambda_DNA-bd_dom_sf"/>
</dbReference>
<comment type="caution">
    <text evidence="5">The sequence shown here is derived from an EMBL/GenBank/DDBJ whole genome shotgun (WGS) entry which is preliminary data.</text>
</comment>
<dbReference type="InterPro" id="IPR039418">
    <property type="entry name" value="LexA-like"/>
</dbReference>
<organism evidence="5 6">
    <name type="scientific">Parapedobacter pyrenivorans</name>
    <dbReference type="NCBI Taxonomy" id="1305674"/>
    <lineage>
        <taxon>Bacteria</taxon>
        <taxon>Pseudomonadati</taxon>
        <taxon>Bacteroidota</taxon>
        <taxon>Sphingobacteriia</taxon>
        <taxon>Sphingobacteriales</taxon>
        <taxon>Sphingobacteriaceae</taxon>
        <taxon>Parapedobacter</taxon>
    </lineage>
</organism>
<dbReference type="SUPFAM" id="SSF51306">
    <property type="entry name" value="LexA/Signal peptidase"/>
    <property type="match status" value="1"/>
</dbReference>
<evidence type="ECO:0000256" key="1">
    <source>
        <dbReference type="ARBA" id="ARBA00023015"/>
    </source>
</evidence>
<sequence>MQNSLEGIDLQSEKIGSRLKEIRNSLGMTVEEFYSPLMKAFNNGSSIENNKRKLGKRLAKDIIEYYNINPAYLNTGEGEKLFMVRPYLKQTFHSIPKSGGESVPFYDVKLTDLQRISSDIFDDSTPEYYVNFRPFNDCSAYLPMYGDSMYPRVANGEIIAVKEITNTDIILWGEAYLVVTDERANGMVTVRLLYQHKDTSKIVLRAANPDYEGDTVITKASIVKLYIIKGKITQNQL</sequence>
<keyword evidence="3" id="KW-0804">Transcription</keyword>
<dbReference type="AlphaFoldDB" id="A0A917HJ04"/>
<name>A0A917HJ04_9SPHI</name>
<proteinExistence type="predicted"/>
<dbReference type="CDD" id="cd00093">
    <property type="entry name" value="HTH_XRE"/>
    <property type="match status" value="1"/>
</dbReference>
<dbReference type="EMBL" id="BMER01000001">
    <property type="protein sequence ID" value="GGG80712.1"/>
    <property type="molecule type" value="Genomic_DNA"/>
</dbReference>
<evidence type="ECO:0000256" key="3">
    <source>
        <dbReference type="ARBA" id="ARBA00023163"/>
    </source>
</evidence>
<reference evidence="5" key="2">
    <citation type="submission" date="2020-09" db="EMBL/GenBank/DDBJ databases">
        <authorList>
            <person name="Sun Q."/>
            <person name="Zhou Y."/>
        </authorList>
    </citation>
    <scope>NUCLEOTIDE SEQUENCE</scope>
    <source>
        <strain evidence="5">CGMCC 1.12195</strain>
    </source>
</reference>
<dbReference type="Gene3D" id="2.10.109.10">
    <property type="entry name" value="Umud Fragment, subunit A"/>
    <property type="match status" value="1"/>
</dbReference>
<dbReference type="CDD" id="cd06529">
    <property type="entry name" value="S24_LexA-like"/>
    <property type="match status" value="1"/>
</dbReference>
<dbReference type="InterPro" id="IPR001387">
    <property type="entry name" value="Cro/C1-type_HTH"/>
</dbReference>
<dbReference type="PANTHER" id="PTHR40661">
    <property type="match status" value="1"/>
</dbReference>
<dbReference type="SUPFAM" id="SSF47413">
    <property type="entry name" value="lambda repressor-like DNA-binding domains"/>
    <property type="match status" value="1"/>
</dbReference>
<dbReference type="InterPro" id="IPR036286">
    <property type="entry name" value="LexA/Signal_pep-like_sf"/>
</dbReference>
<dbReference type="Proteomes" id="UP000660862">
    <property type="component" value="Unassembled WGS sequence"/>
</dbReference>
<evidence type="ECO:0000313" key="5">
    <source>
        <dbReference type="EMBL" id="GGG80712.1"/>
    </source>
</evidence>
<dbReference type="InterPro" id="IPR015927">
    <property type="entry name" value="Peptidase_S24_S26A/B/C"/>
</dbReference>
<reference evidence="5" key="1">
    <citation type="journal article" date="2014" name="Int. J. Syst. Evol. Microbiol.">
        <title>Complete genome sequence of Corynebacterium casei LMG S-19264T (=DSM 44701T), isolated from a smear-ripened cheese.</title>
        <authorList>
            <consortium name="US DOE Joint Genome Institute (JGI-PGF)"/>
            <person name="Walter F."/>
            <person name="Albersmeier A."/>
            <person name="Kalinowski J."/>
            <person name="Ruckert C."/>
        </authorList>
    </citation>
    <scope>NUCLEOTIDE SEQUENCE</scope>
    <source>
        <strain evidence="5">CGMCC 1.12195</strain>
    </source>
</reference>
<keyword evidence="2" id="KW-0238">DNA-binding</keyword>
<keyword evidence="1" id="KW-0805">Transcription regulation</keyword>
<dbReference type="Gene3D" id="1.10.260.40">
    <property type="entry name" value="lambda repressor-like DNA-binding domains"/>
    <property type="match status" value="1"/>
</dbReference>
<dbReference type="RefSeq" id="WP_188504940.1">
    <property type="nucleotide sequence ID" value="NZ_BMER01000001.1"/>
</dbReference>
<evidence type="ECO:0000256" key="2">
    <source>
        <dbReference type="ARBA" id="ARBA00023125"/>
    </source>
</evidence>
<dbReference type="Pfam" id="PF00717">
    <property type="entry name" value="Peptidase_S24"/>
    <property type="match status" value="1"/>
</dbReference>
<protein>
    <recommendedName>
        <fullName evidence="4">HTH cro/C1-type domain-containing protein</fullName>
    </recommendedName>
</protein>
<evidence type="ECO:0000259" key="4">
    <source>
        <dbReference type="PROSITE" id="PS50943"/>
    </source>
</evidence>
<gene>
    <name evidence="5" type="ORF">GCM10007415_11480</name>
</gene>
<dbReference type="GO" id="GO:0003677">
    <property type="term" value="F:DNA binding"/>
    <property type="evidence" value="ECO:0007669"/>
    <property type="project" value="UniProtKB-KW"/>
</dbReference>
<dbReference type="PROSITE" id="PS50943">
    <property type="entry name" value="HTH_CROC1"/>
    <property type="match status" value="1"/>
</dbReference>